<protein>
    <submittedName>
        <fullName evidence="1">Uncharacterized protein</fullName>
    </submittedName>
</protein>
<dbReference type="EMBL" id="JBHGPK010000049">
    <property type="protein sequence ID" value="MFC2254878.1"/>
    <property type="molecule type" value="Genomic_DNA"/>
</dbReference>
<reference evidence="1 2" key="1">
    <citation type="submission" date="2024-09" db="EMBL/GenBank/DDBJ databases">
        <title>Description of Labrys sedimenti sp. nov., isolated from a diclofenac-degrading enrichment culture, and genome-based reclassification of Labrys portucalensis as a later heterotypic synonym of Labrys neptuniae.</title>
        <authorList>
            <person name="Tancsics A."/>
            <person name="Csepanyi A."/>
        </authorList>
    </citation>
    <scope>NUCLEOTIDE SEQUENCE [LARGE SCALE GENOMIC DNA]</scope>
    <source>
        <strain evidence="1 2">LMG 23412</strain>
    </source>
</reference>
<dbReference type="RefSeq" id="WP_394315479.1">
    <property type="nucleotide sequence ID" value="NZ_JBHGPK010000049.1"/>
</dbReference>
<sequence length="45" mass="4891">MNVIEPDDDLAERVGVAAETRLPVQKGDCAAIDGHARKLRARDCN</sequence>
<accession>A0ABV6ZRR2</accession>
<comment type="caution">
    <text evidence="1">The sequence shown here is derived from an EMBL/GenBank/DDBJ whole genome shotgun (WGS) entry which is preliminary data.</text>
</comment>
<evidence type="ECO:0000313" key="2">
    <source>
        <dbReference type="Proteomes" id="UP001595190"/>
    </source>
</evidence>
<name>A0ABV6ZRR2_9HYPH</name>
<organism evidence="1 2">
    <name type="scientific">Labrys neptuniae</name>
    <dbReference type="NCBI Taxonomy" id="376174"/>
    <lineage>
        <taxon>Bacteria</taxon>
        <taxon>Pseudomonadati</taxon>
        <taxon>Pseudomonadota</taxon>
        <taxon>Alphaproteobacteria</taxon>
        <taxon>Hyphomicrobiales</taxon>
        <taxon>Xanthobacteraceae</taxon>
        <taxon>Labrys</taxon>
    </lineage>
</organism>
<evidence type="ECO:0000313" key="1">
    <source>
        <dbReference type="EMBL" id="MFC2254878.1"/>
    </source>
</evidence>
<proteinExistence type="predicted"/>
<gene>
    <name evidence="1" type="ORF">ACETRX_35150</name>
</gene>
<dbReference type="Proteomes" id="UP001595190">
    <property type="component" value="Unassembled WGS sequence"/>
</dbReference>